<evidence type="ECO:0000313" key="2">
    <source>
        <dbReference type="Proteomes" id="UP000814243"/>
    </source>
</evidence>
<comment type="caution">
    <text evidence="1">The sequence shown here is derived from an EMBL/GenBank/DDBJ whole genome shotgun (WGS) entry which is preliminary data.</text>
</comment>
<proteinExistence type="predicted"/>
<evidence type="ECO:0000313" key="1">
    <source>
        <dbReference type="EMBL" id="KAH9634404.1"/>
    </source>
</evidence>
<organism evidence="1 2">
    <name type="scientific">Spodoptera exigua</name>
    <name type="common">Beet armyworm</name>
    <name type="synonym">Noctua fulgens</name>
    <dbReference type="NCBI Taxonomy" id="7107"/>
    <lineage>
        <taxon>Eukaryota</taxon>
        <taxon>Metazoa</taxon>
        <taxon>Ecdysozoa</taxon>
        <taxon>Arthropoda</taxon>
        <taxon>Hexapoda</taxon>
        <taxon>Insecta</taxon>
        <taxon>Pterygota</taxon>
        <taxon>Neoptera</taxon>
        <taxon>Endopterygota</taxon>
        <taxon>Lepidoptera</taxon>
        <taxon>Glossata</taxon>
        <taxon>Ditrysia</taxon>
        <taxon>Noctuoidea</taxon>
        <taxon>Noctuidae</taxon>
        <taxon>Amphipyrinae</taxon>
        <taxon>Spodoptera</taxon>
    </lineage>
</organism>
<dbReference type="EMBL" id="JACEFF010000611">
    <property type="protein sequence ID" value="KAH9634404.1"/>
    <property type="molecule type" value="Genomic_DNA"/>
</dbReference>
<protein>
    <submittedName>
        <fullName evidence="1">Uncharacterized protein</fullName>
    </submittedName>
</protein>
<accession>A0A922MDH2</accession>
<reference evidence="1" key="1">
    <citation type="journal article" date="2021" name="G3 (Bethesda)">
        <title>Genome and transcriptome analysis of the beet armyworm Spodoptera exigua reveals targets for pest control. .</title>
        <authorList>
            <person name="Simon S."/>
            <person name="Breeschoten T."/>
            <person name="Jansen H.J."/>
            <person name="Dirks R.P."/>
            <person name="Schranz M.E."/>
            <person name="Ros V.I.D."/>
        </authorList>
    </citation>
    <scope>NUCLEOTIDE SEQUENCE</scope>
    <source>
        <strain evidence="1">TB_SE_WUR_2020</strain>
    </source>
</reference>
<dbReference type="AlphaFoldDB" id="A0A922MDH2"/>
<dbReference type="Proteomes" id="UP000814243">
    <property type="component" value="Unassembled WGS sequence"/>
</dbReference>
<gene>
    <name evidence="1" type="ORF">HF086_000230</name>
</gene>
<name>A0A922MDH2_SPOEX</name>
<sequence>MNGTWNTYSGKKYLEMYQMLLDSLEIIEKPLKVTGLKALSLLWVMEYLADPINTIFAVAIILDLIEIDYDYIKFKILEEKVCCDGKFTYHIT</sequence>